<dbReference type="Proteomes" id="UP000004217">
    <property type="component" value="Unassembled WGS sequence"/>
</dbReference>
<dbReference type="Pfam" id="PF12697">
    <property type="entry name" value="Abhydrolase_6"/>
    <property type="match status" value="1"/>
</dbReference>
<comment type="caution">
    <text evidence="2">The sequence shown here is derived from an EMBL/GenBank/DDBJ whole genome shotgun (WGS) entry which is preliminary data.</text>
</comment>
<reference evidence="2 3" key="1">
    <citation type="submission" date="2011-08" db="EMBL/GenBank/DDBJ databases">
        <authorList>
            <person name="Lin Y."/>
            <person name="Hao X."/>
            <person name="Johnstone L."/>
            <person name="Miller S.J."/>
            <person name="Wei G."/>
            <person name="Rensing C."/>
        </authorList>
    </citation>
    <scope>NUCLEOTIDE SEQUENCE [LARGE SCALE GENOMIC DNA]</scope>
    <source>
        <strain evidence="2 3">K42</strain>
    </source>
</reference>
<dbReference type="EMBL" id="AGBF01000035">
    <property type="protein sequence ID" value="EGX59215.1"/>
    <property type="molecule type" value="Genomic_DNA"/>
</dbReference>
<dbReference type="OrthoDB" id="5422338at2"/>
<evidence type="ECO:0000313" key="3">
    <source>
        <dbReference type="Proteomes" id="UP000004217"/>
    </source>
</evidence>
<evidence type="ECO:0000313" key="2">
    <source>
        <dbReference type="EMBL" id="EGX59215.1"/>
    </source>
</evidence>
<organism evidence="2 3">
    <name type="scientific">Streptomyces zinciresistens K42</name>
    <dbReference type="NCBI Taxonomy" id="700597"/>
    <lineage>
        <taxon>Bacteria</taxon>
        <taxon>Bacillati</taxon>
        <taxon>Actinomycetota</taxon>
        <taxon>Actinomycetes</taxon>
        <taxon>Kitasatosporales</taxon>
        <taxon>Streptomycetaceae</taxon>
        <taxon>Streptomyces</taxon>
    </lineage>
</organism>
<sequence>MTAQQIPPVSRPARAPSVHLTRPDGARLALYIDGPDTPDLVVVFAHGWQAAASIWERHADELMRRHPGIRVVRYDQRGHGASTPGSEEPSISLLADDLRAIVQDQAPDGLPVILVGHSMGGMAVLALAADHPQLFDDQVVAVVLAATTSGALDLAAPLNPVHRRLLGLTRHAMAALCLRAPRPAERVRDLVRPRPYPQPPIDIAARWYRALMTHDVTTRLEALRRVRVHLVVGEADRHIPPVHAVRLAAQIPGAVVHLVPRGGHRLPTQHPREVQAVLVRACTEALDRVTVRPGAPRRQSTESGQRAHQG</sequence>
<gene>
    <name evidence="2" type="ORF">SZN_13966</name>
</gene>
<dbReference type="SUPFAM" id="SSF53474">
    <property type="entry name" value="alpha/beta-Hydrolases"/>
    <property type="match status" value="1"/>
</dbReference>
<dbReference type="GO" id="GO:0016020">
    <property type="term" value="C:membrane"/>
    <property type="evidence" value="ECO:0007669"/>
    <property type="project" value="TreeGrafter"/>
</dbReference>
<proteinExistence type="predicted"/>
<keyword evidence="2" id="KW-0378">Hydrolase</keyword>
<dbReference type="InterPro" id="IPR000073">
    <property type="entry name" value="AB_hydrolase_1"/>
</dbReference>
<dbReference type="RefSeq" id="WP_007495362.1">
    <property type="nucleotide sequence ID" value="NZ_AGBF01000035.1"/>
</dbReference>
<dbReference type="InterPro" id="IPR050266">
    <property type="entry name" value="AB_hydrolase_sf"/>
</dbReference>
<dbReference type="Gene3D" id="3.40.50.1820">
    <property type="entry name" value="alpha/beta hydrolase"/>
    <property type="match status" value="1"/>
</dbReference>
<protein>
    <submittedName>
        <fullName evidence="2">Alpha/beta hydrolase fold protein</fullName>
    </submittedName>
</protein>
<feature type="domain" description="AB hydrolase-1" evidence="1">
    <location>
        <begin position="42"/>
        <end position="274"/>
    </location>
</feature>
<name>G2GBB9_9ACTN</name>
<dbReference type="PANTHER" id="PTHR43798:SF33">
    <property type="entry name" value="HYDROLASE, PUTATIVE (AFU_ORTHOLOGUE AFUA_2G14860)-RELATED"/>
    <property type="match status" value="1"/>
</dbReference>
<dbReference type="PRINTS" id="PR00111">
    <property type="entry name" value="ABHYDROLASE"/>
</dbReference>
<dbReference type="GO" id="GO:0016787">
    <property type="term" value="F:hydrolase activity"/>
    <property type="evidence" value="ECO:0007669"/>
    <property type="project" value="UniProtKB-KW"/>
</dbReference>
<keyword evidence="3" id="KW-1185">Reference proteome</keyword>
<dbReference type="AlphaFoldDB" id="G2GBB9"/>
<evidence type="ECO:0000259" key="1">
    <source>
        <dbReference type="Pfam" id="PF12697"/>
    </source>
</evidence>
<accession>G2GBB9</accession>
<dbReference type="InterPro" id="IPR029058">
    <property type="entry name" value="AB_hydrolase_fold"/>
</dbReference>
<dbReference type="PANTHER" id="PTHR43798">
    <property type="entry name" value="MONOACYLGLYCEROL LIPASE"/>
    <property type="match status" value="1"/>
</dbReference>